<dbReference type="OrthoDB" id="7656008at2"/>
<organism evidence="4 5">
    <name type="scientific">Alloyangia pacifica</name>
    <dbReference type="NCBI Taxonomy" id="311180"/>
    <lineage>
        <taxon>Bacteria</taxon>
        <taxon>Pseudomonadati</taxon>
        <taxon>Pseudomonadota</taxon>
        <taxon>Alphaproteobacteria</taxon>
        <taxon>Rhodobacterales</taxon>
        <taxon>Roseobacteraceae</taxon>
        <taxon>Alloyangia</taxon>
    </lineage>
</organism>
<reference evidence="4 5" key="1">
    <citation type="submission" date="2017-06" db="EMBL/GenBank/DDBJ databases">
        <title>Yangia sp. YSBP01 complete genome sequence.</title>
        <authorList>
            <person name="Woo J.-H."/>
            <person name="Kim H.-S."/>
        </authorList>
    </citation>
    <scope>NUCLEOTIDE SEQUENCE [LARGE SCALE GENOMIC DNA]</scope>
    <source>
        <strain evidence="4 5">YSBP01</strain>
        <plasmid evidence="4 5">unnamed5</plasmid>
    </source>
</reference>
<dbReference type="Gene3D" id="3.90.1530.30">
    <property type="match status" value="1"/>
</dbReference>
<dbReference type="GO" id="GO:0007059">
    <property type="term" value="P:chromosome segregation"/>
    <property type="evidence" value="ECO:0007669"/>
    <property type="project" value="TreeGrafter"/>
</dbReference>
<feature type="coiled-coil region" evidence="1">
    <location>
        <begin position="47"/>
        <end position="74"/>
    </location>
</feature>
<dbReference type="SUPFAM" id="SSF110849">
    <property type="entry name" value="ParB/Sulfiredoxin"/>
    <property type="match status" value="1"/>
</dbReference>
<dbReference type="InterPro" id="IPR036086">
    <property type="entry name" value="ParB/Sulfiredoxin_sf"/>
</dbReference>
<dbReference type="PANTHER" id="PTHR33375:SF1">
    <property type="entry name" value="CHROMOSOME-PARTITIONING PROTEIN PARB-RELATED"/>
    <property type="match status" value="1"/>
</dbReference>
<feature type="region of interest" description="Disordered" evidence="2">
    <location>
        <begin position="1"/>
        <end position="46"/>
    </location>
</feature>
<accession>A0A2U8HPJ4</accession>
<dbReference type="GO" id="GO:0005694">
    <property type="term" value="C:chromosome"/>
    <property type="evidence" value="ECO:0007669"/>
    <property type="project" value="TreeGrafter"/>
</dbReference>
<evidence type="ECO:0000256" key="1">
    <source>
        <dbReference type="SAM" id="Coils"/>
    </source>
</evidence>
<dbReference type="InterPro" id="IPR050336">
    <property type="entry name" value="Chromosome_partition/occlusion"/>
</dbReference>
<gene>
    <name evidence="4" type="ORF">CEW88_24255</name>
</gene>
<dbReference type="EMBL" id="CP022195">
    <property type="protein sequence ID" value="AWI86876.1"/>
    <property type="molecule type" value="Genomic_DNA"/>
</dbReference>
<dbReference type="KEGG" id="ypac:CEW88_24255"/>
<dbReference type="Proteomes" id="UP000244915">
    <property type="component" value="Plasmid unnamed5"/>
</dbReference>
<evidence type="ECO:0000256" key="2">
    <source>
        <dbReference type="SAM" id="MobiDB-lite"/>
    </source>
</evidence>
<keyword evidence="4" id="KW-0614">Plasmid</keyword>
<protein>
    <submittedName>
        <fullName evidence="4">Replication protein</fullName>
    </submittedName>
</protein>
<sequence length="371" mass="40474">MSKRRGFDIDFPAGTEAPAEEEFPRGPEGYYTGGGRAKPGASRRGPMAAAISENAEALRDRAEAERAIREENDRLAHDYVRLKRAGLITDLVPIDAVLTTKLTRDRAGGPDPEIEELKASIREVGLSNPIRVEPVDDHYELVQGFRRLSAYRELYAETGDEAYARIPAGLVASGEALVGLYRKMVDENLVRRGISFAEMAQLALSFARDPNTETTDIEEAITLLYASAGRQKRSYIRHFATLLEELGDDLHHAEAIPRKLGLDLVKRMGDEEGFTDGLREMLSGQGEVSSDYEVARLADALKSAPKAGPKPKGSSANAAAKTTLRCTVPAGTVRCAARDGKVELAMERDFSSIDRHRLEAAVAAFMAALDD</sequence>
<dbReference type="PANTHER" id="PTHR33375">
    <property type="entry name" value="CHROMOSOME-PARTITIONING PROTEIN PARB-RELATED"/>
    <property type="match status" value="1"/>
</dbReference>
<dbReference type="Pfam" id="PF02195">
    <property type="entry name" value="ParB_N"/>
    <property type="match status" value="1"/>
</dbReference>
<dbReference type="InterPro" id="IPR037972">
    <property type="entry name" value="RepB_N"/>
</dbReference>
<feature type="domain" description="ParB-like N-terminal" evidence="3">
    <location>
        <begin position="105"/>
        <end position="156"/>
    </location>
</feature>
<dbReference type="RefSeq" id="WP_108970972.1">
    <property type="nucleotide sequence ID" value="NZ_CP022195.1"/>
</dbReference>
<proteinExistence type="predicted"/>
<dbReference type="CDD" id="cd16405">
    <property type="entry name" value="RepB_like_N"/>
    <property type="match status" value="1"/>
</dbReference>
<keyword evidence="1" id="KW-0175">Coiled coil</keyword>
<evidence type="ECO:0000313" key="5">
    <source>
        <dbReference type="Proteomes" id="UP000244915"/>
    </source>
</evidence>
<dbReference type="AlphaFoldDB" id="A0A2U8HPJ4"/>
<geneLocation type="plasmid" evidence="4 5">
    <name>unnamed5</name>
</geneLocation>
<evidence type="ECO:0000313" key="4">
    <source>
        <dbReference type="EMBL" id="AWI86876.1"/>
    </source>
</evidence>
<dbReference type="InterPro" id="IPR003115">
    <property type="entry name" value="ParB_N"/>
</dbReference>
<name>A0A2U8HPJ4_9RHOB</name>
<evidence type="ECO:0000259" key="3">
    <source>
        <dbReference type="Pfam" id="PF02195"/>
    </source>
</evidence>